<dbReference type="OrthoDB" id="9813172at2"/>
<keyword evidence="1" id="KW-1133">Transmembrane helix</keyword>
<proteinExistence type="predicted"/>
<feature type="transmembrane region" description="Helical" evidence="1">
    <location>
        <begin position="168"/>
        <end position="191"/>
    </location>
</feature>
<evidence type="ECO:0000256" key="1">
    <source>
        <dbReference type="SAM" id="Phobius"/>
    </source>
</evidence>
<reference evidence="2 3" key="1">
    <citation type="submission" date="2017-08" db="EMBL/GenBank/DDBJ databases">
        <authorList>
            <person name="de Groot N.N."/>
        </authorList>
    </citation>
    <scope>NUCLEOTIDE SEQUENCE [LARGE SCALE GENOMIC DNA]</scope>
    <source>
        <strain evidence="2 3">JC228</strain>
    </source>
</reference>
<feature type="transmembrane region" description="Helical" evidence="1">
    <location>
        <begin position="104"/>
        <end position="122"/>
    </location>
</feature>
<dbReference type="EMBL" id="OAOP01000009">
    <property type="protein sequence ID" value="SNX74509.1"/>
    <property type="molecule type" value="Genomic_DNA"/>
</dbReference>
<keyword evidence="1" id="KW-0472">Membrane</keyword>
<dbReference type="Pfam" id="PF14808">
    <property type="entry name" value="TMEM164"/>
    <property type="match status" value="1"/>
</dbReference>
<dbReference type="AlphaFoldDB" id="A0A285D401"/>
<feature type="transmembrane region" description="Helical" evidence="1">
    <location>
        <begin position="15"/>
        <end position="37"/>
    </location>
</feature>
<organism evidence="2 3">
    <name type="scientific">Bacillus oleivorans</name>
    <dbReference type="NCBI Taxonomy" id="1448271"/>
    <lineage>
        <taxon>Bacteria</taxon>
        <taxon>Bacillati</taxon>
        <taxon>Bacillota</taxon>
        <taxon>Bacilli</taxon>
        <taxon>Bacillales</taxon>
        <taxon>Bacillaceae</taxon>
        <taxon>Bacillus</taxon>
    </lineage>
</organism>
<feature type="transmembrane region" description="Helical" evidence="1">
    <location>
        <begin position="134"/>
        <end position="156"/>
    </location>
</feature>
<protein>
    <submittedName>
        <fullName evidence="2">Hypothetical integral membrane protein (TIGR02206 family)</fullName>
    </submittedName>
</protein>
<dbReference type="NCBIfam" id="TIGR02206">
    <property type="entry name" value="intg_mem_TP0381"/>
    <property type="match status" value="1"/>
</dbReference>
<evidence type="ECO:0000313" key="2">
    <source>
        <dbReference type="EMBL" id="SNX74509.1"/>
    </source>
</evidence>
<evidence type="ECO:0000313" key="3">
    <source>
        <dbReference type="Proteomes" id="UP000219546"/>
    </source>
</evidence>
<dbReference type="RefSeq" id="WP_097159993.1">
    <property type="nucleotide sequence ID" value="NZ_JBEPMQ010000009.1"/>
</dbReference>
<feature type="transmembrane region" description="Helical" evidence="1">
    <location>
        <begin position="211"/>
        <end position="230"/>
    </location>
</feature>
<feature type="transmembrane region" description="Helical" evidence="1">
    <location>
        <begin position="77"/>
        <end position="97"/>
    </location>
</feature>
<keyword evidence="1" id="KW-0812">Transmembrane</keyword>
<gene>
    <name evidence="2" type="ORF">SAMN05877753_109155</name>
</gene>
<accession>A0A285D401</accession>
<dbReference type="InterPro" id="IPR011737">
    <property type="entry name" value="CHP02206_TP0381"/>
</dbReference>
<feature type="transmembrane region" description="Helical" evidence="1">
    <location>
        <begin position="49"/>
        <end position="71"/>
    </location>
</feature>
<dbReference type="Proteomes" id="UP000219546">
    <property type="component" value="Unassembled WGS sequence"/>
</dbReference>
<name>A0A285D401_9BACI</name>
<sequence length="240" mass="28115">MYEALVSENSPYSSFQLFSISHLVMVVFTILLIIGFYMWRKPLQRHRIFIRWGLLAGLIGSEIYFNVWHILIGEWSLQYTLPFQLCSICIYLATFMLLTKNFRLFEIVYFLGLAGATQAILTPELFYDFPHSRYFHFFIAHIAIILSPLYMTWLEGYRIYFTSVIKTFLTLNAMAAVVFMINLGLGANYMFLARKPSNGSLLDFLGPYPWYLIPLEIIALCLFLLLYFPFYQRKGQTGRD</sequence>
<keyword evidence="3" id="KW-1185">Reference proteome</keyword>